<dbReference type="PANTHER" id="PTHR30126:SF40">
    <property type="entry name" value="HTH-TYPE TRANSCRIPTIONAL REGULATOR GLTR"/>
    <property type="match status" value="1"/>
</dbReference>
<dbReference type="GO" id="GO:0000976">
    <property type="term" value="F:transcription cis-regulatory region binding"/>
    <property type="evidence" value="ECO:0007669"/>
    <property type="project" value="TreeGrafter"/>
</dbReference>
<dbReference type="EMBL" id="CP021108">
    <property type="protein sequence ID" value="ARP83382.1"/>
    <property type="molecule type" value="Genomic_DNA"/>
</dbReference>
<dbReference type="Pfam" id="PF00126">
    <property type="entry name" value="HTH_1"/>
    <property type="match status" value="1"/>
</dbReference>
<evidence type="ECO:0000313" key="7">
    <source>
        <dbReference type="Proteomes" id="UP000194151"/>
    </source>
</evidence>
<organism evidence="6 7">
    <name type="scientific">Bordetella genomosp. 8</name>
    <dbReference type="NCBI Taxonomy" id="1416806"/>
    <lineage>
        <taxon>Bacteria</taxon>
        <taxon>Pseudomonadati</taxon>
        <taxon>Pseudomonadota</taxon>
        <taxon>Betaproteobacteria</taxon>
        <taxon>Burkholderiales</taxon>
        <taxon>Alcaligenaceae</taxon>
        <taxon>Bordetella</taxon>
    </lineage>
</organism>
<sequence length="314" mass="33707">MADMNLWDLKIFNMVARTGGIGRASAELNTVQSNVTARMRRLEEELGTPLFERHSRGVVLTAAGKRLQPYALQVIELMDQAKQATADTGAPSGPLTIGAGALTASQRLPRLISRYAQTWPDVDLSVTTSTTGRLIEDVCSHKLDGAFVAGPICVPGLVSEPMFMDELVLVSPPSVRSLQEVLDTRSLRMIVFPSGCAYRPQLAELLHREGAPPRRTMELYSLDAIMNSIGAGLGVALLPAGGVRPYVRDGMVATHRIDGSGRPAETCFIRSASLRVSSAALEFIKMAAHFRPAVLLPHFAAAEAGACTSTRLTV</sequence>
<dbReference type="KEGG" id="bgv:CAL12_22900"/>
<accession>A0A1W6YQL0</accession>
<keyword evidence="7" id="KW-1185">Reference proteome</keyword>
<keyword evidence="2" id="KW-0805">Transcription regulation</keyword>
<dbReference type="STRING" id="1416806.CAL12_22900"/>
<dbReference type="AlphaFoldDB" id="A0A1W6YQL0"/>
<comment type="similarity">
    <text evidence="1">Belongs to the LysR transcriptional regulatory family.</text>
</comment>
<dbReference type="Proteomes" id="UP000194151">
    <property type="component" value="Chromosome"/>
</dbReference>
<feature type="domain" description="HTH lysR-type" evidence="5">
    <location>
        <begin position="4"/>
        <end position="61"/>
    </location>
</feature>
<dbReference type="InterPro" id="IPR000847">
    <property type="entry name" value="LysR_HTH_N"/>
</dbReference>
<dbReference type="PANTHER" id="PTHR30126">
    <property type="entry name" value="HTH-TYPE TRANSCRIPTIONAL REGULATOR"/>
    <property type="match status" value="1"/>
</dbReference>
<keyword evidence="3" id="KW-0238">DNA-binding</keyword>
<evidence type="ECO:0000259" key="5">
    <source>
        <dbReference type="PROSITE" id="PS50931"/>
    </source>
</evidence>
<evidence type="ECO:0000313" key="6">
    <source>
        <dbReference type="EMBL" id="ARP83382.1"/>
    </source>
</evidence>
<name>A0A1W6YQL0_9BORD</name>
<evidence type="ECO:0000256" key="4">
    <source>
        <dbReference type="ARBA" id="ARBA00023163"/>
    </source>
</evidence>
<reference evidence="6 7" key="1">
    <citation type="submission" date="2017-05" db="EMBL/GenBank/DDBJ databases">
        <title>Complete and WGS of Bordetella genogroups.</title>
        <authorList>
            <person name="Spilker T."/>
            <person name="LiPuma J."/>
        </authorList>
    </citation>
    <scope>NUCLEOTIDE SEQUENCE [LARGE SCALE GENOMIC DNA]</scope>
    <source>
        <strain evidence="6 7">AU19157</strain>
    </source>
</reference>
<dbReference type="PROSITE" id="PS50931">
    <property type="entry name" value="HTH_LYSR"/>
    <property type="match status" value="1"/>
</dbReference>
<dbReference type="FunFam" id="1.10.10.10:FF:000001">
    <property type="entry name" value="LysR family transcriptional regulator"/>
    <property type="match status" value="1"/>
</dbReference>
<dbReference type="PRINTS" id="PR00039">
    <property type="entry name" value="HTHLYSR"/>
</dbReference>
<evidence type="ECO:0000256" key="3">
    <source>
        <dbReference type="ARBA" id="ARBA00023125"/>
    </source>
</evidence>
<dbReference type="Gene3D" id="1.10.10.10">
    <property type="entry name" value="Winged helix-like DNA-binding domain superfamily/Winged helix DNA-binding domain"/>
    <property type="match status" value="1"/>
</dbReference>
<dbReference type="SUPFAM" id="SSF53850">
    <property type="entry name" value="Periplasmic binding protein-like II"/>
    <property type="match status" value="1"/>
</dbReference>
<dbReference type="InterPro" id="IPR036390">
    <property type="entry name" value="WH_DNA-bd_sf"/>
</dbReference>
<dbReference type="Pfam" id="PF03466">
    <property type="entry name" value="LysR_substrate"/>
    <property type="match status" value="1"/>
</dbReference>
<evidence type="ECO:0000256" key="1">
    <source>
        <dbReference type="ARBA" id="ARBA00009437"/>
    </source>
</evidence>
<keyword evidence="4" id="KW-0804">Transcription</keyword>
<proteinExistence type="inferred from homology"/>
<evidence type="ECO:0000256" key="2">
    <source>
        <dbReference type="ARBA" id="ARBA00023015"/>
    </source>
</evidence>
<dbReference type="SUPFAM" id="SSF46785">
    <property type="entry name" value="Winged helix' DNA-binding domain"/>
    <property type="match status" value="1"/>
</dbReference>
<dbReference type="GO" id="GO:0003700">
    <property type="term" value="F:DNA-binding transcription factor activity"/>
    <property type="evidence" value="ECO:0007669"/>
    <property type="project" value="InterPro"/>
</dbReference>
<protein>
    <recommendedName>
        <fullName evidence="5">HTH lysR-type domain-containing protein</fullName>
    </recommendedName>
</protein>
<dbReference type="InterPro" id="IPR036388">
    <property type="entry name" value="WH-like_DNA-bd_sf"/>
</dbReference>
<dbReference type="Gene3D" id="3.40.190.290">
    <property type="match status" value="1"/>
</dbReference>
<gene>
    <name evidence="6" type="ORF">CAL12_22900</name>
</gene>
<dbReference type="InterPro" id="IPR005119">
    <property type="entry name" value="LysR_subst-bd"/>
</dbReference>